<evidence type="ECO:0000313" key="2">
    <source>
        <dbReference type="EMBL" id="MDC5697163.1"/>
    </source>
</evidence>
<accession>A0ABT5GFY9</accession>
<reference evidence="2 3" key="1">
    <citation type="submission" date="2022-11" db="EMBL/GenBank/DDBJ databases">
        <title>Anaerobic phenanthrene biodegradation by a DNRA strain PheN6.</title>
        <authorList>
            <person name="Zhang Z."/>
        </authorList>
    </citation>
    <scope>NUCLEOTIDE SEQUENCE [LARGE SCALE GENOMIC DNA]</scope>
    <source>
        <strain evidence="2 3">PheN6</strain>
    </source>
</reference>
<dbReference type="EMBL" id="JAPFQL010000026">
    <property type="protein sequence ID" value="MDC5697163.1"/>
    <property type="molecule type" value="Genomic_DNA"/>
</dbReference>
<dbReference type="SUPFAM" id="SSF52980">
    <property type="entry name" value="Restriction endonuclease-like"/>
    <property type="match status" value="1"/>
</dbReference>
<evidence type="ECO:0000259" key="1">
    <source>
        <dbReference type="Pfam" id="PF04480"/>
    </source>
</evidence>
<comment type="caution">
    <text evidence="2">The sequence shown here is derived from an EMBL/GenBank/DDBJ whole genome shotgun (WGS) entry which is preliminary data.</text>
</comment>
<gene>
    <name evidence="2" type="ORF">OO014_07820</name>
</gene>
<name>A0ABT5GFY9_9MICO</name>
<dbReference type="InterPro" id="IPR007569">
    <property type="entry name" value="DUF559"/>
</dbReference>
<dbReference type="RefSeq" id="WP_272461738.1">
    <property type="nucleotide sequence ID" value="NZ_JAPFQL010000026.1"/>
</dbReference>
<dbReference type="InterPro" id="IPR011335">
    <property type="entry name" value="Restrct_endonuc-II-like"/>
</dbReference>
<protein>
    <submittedName>
        <fullName evidence="2">DUF559 domain-containing protein</fullName>
    </submittedName>
</protein>
<dbReference type="Proteomes" id="UP001150259">
    <property type="component" value="Unassembled WGS sequence"/>
</dbReference>
<keyword evidence="3" id="KW-1185">Reference proteome</keyword>
<dbReference type="Gene3D" id="3.40.960.10">
    <property type="entry name" value="VSR Endonuclease"/>
    <property type="match status" value="1"/>
</dbReference>
<sequence>MPPSPLPSAGAARRRRGTSQDVVTAVHALGGTCGWSELRRAVPWRHIGPAVAAGLIARSSNRVYSLPATDEARVIAARMTGVVSHRSAALHWGWKVKQTPDLPDVTVPRGRKVRSSVTGLSTTHQRDLAARDITDGWVTSRERTVVDCCLDLPFDEALAVFDSALRGGMRHGSLVAAAGSLGPRHRAKVLAVARVASGRADNPFESVLRAIALAVPDTTWEPQHRIRDNDFFAKVDLACEELQIVLEADSFEFHGRRAALDRDCERYDELVCRNWLVLRFSWEQVMFRPEWVGGVITRAVQLRRSAARGGAAAPGQMTHLPPATGVA</sequence>
<organism evidence="2 3">
    <name type="scientific">Intrasporangium calvum</name>
    <dbReference type="NCBI Taxonomy" id="53358"/>
    <lineage>
        <taxon>Bacteria</taxon>
        <taxon>Bacillati</taxon>
        <taxon>Actinomycetota</taxon>
        <taxon>Actinomycetes</taxon>
        <taxon>Micrococcales</taxon>
        <taxon>Intrasporangiaceae</taxon>
        <taxon>Intrasporangium</taxon>
    </lineage>
</organism>
<evidence type="ECO:0000313" key="3">
    <source>
        <dbReference type="Proteomes" id="UP001150259"/>
    </source>
</evidence>
<proteinExistence type="predicted"/>
<dbReference type="Pfam" id="PF04480">
    <property type="entry name" value="DUF559"/>
    <property type="match status" value="1"/>
</dbReference>
<feature type="domain" description="DUF559" evidence="1">
    <location>
        <begin position="235"/>
        <end position="299"/>
    </location>
</feature>